<name>A0A1W1V4B1_PEPAS</name>
<feature type="transmembrane region" description="Helical" evidence="1">
    <location>
        <begin position="71"/>
        <end position="89"/>
    </location>
</feature>
<evidence type="ECO:0000256" key="1">
    <source>
        <dbReference type="SAM" id="Phobius"/>
    </source>
</evidence>
<keyword evidence="1" id="KW-1133">Transmembrane helix</keyword>
<evidence type="ECO:0000313" key="3">
    <source>
        <dbReference type="Proteomes" id="UP000192368"/>
    </source>
</evidence>
<keyword evidence="3" id="KW-1185">Reference proteome</keyword>
<feature type="transmembrane region" description="Helical" evidence="1">
    <location>
        <begin position="32"/>
        <end position="51"/>
    </location>
</feature>
<dbReference type="OrthoDB" id="9987578at2"/>
<dbReference type="EMBL" id="FWWR01000009">
    <property type="protein sequence ID" value="SMB87851.1"/>
    <property type="molecule type" value="Genomic_DNA"/>
</dbReference>
<keyword evidence="1" id="KW-0812">Transmembrane</keyword>
<dbReference type="Proteomes" id="UP000192368">
    <property type="component" value="Unassembled WGS sequence"/>
</dbReference>
<gene>
    <name evidence="2" type="ORF">SAMN00017477_1267</name>
</gene>
<evidence type="ECO:0000313" key="2">
    <source>
        <dbReference type="EMBL" id="SMB87851.1"/>
    </source>
</evidence>
<dbReference type="STRING" id="573058.SAMN00017477_1267"/>
<protein>
    <submittedName>
        <fullName evidence="2">Uncharacterized protein</fullName>
    </submittedName>
</protein>
<dbReference type="RefSeq" id="WP_084230826.1">
    <property type="nucleotide sequence ID" value="NZ_FWWR01000009.1"/>
</dbReference>
<sequence length="95" mass="10567">MNKFVQALLILFVTAFVVVHYAATKMSVVPPVMQIAQIVLLIAVVATSFAFTISYDRAPKDKKDKDAPKNLTKNLIILYVLLAVLYALFKLRGLV</sequence>
<organism evidence="2 3">
    <name type="scientific">Peptoniphilus asaccharolyticus DSM 20463</name>
    <dbReference type="NCBI Taxonomy" id="573058"/>
    <lineage>
        <taxon>Bacteria</taxon>
        <taxon>Bacillati</taxon>
        <taxon>Bacillota</taxon>
        <taxon>Tissierellia</taxon>
        <taxon>Tissierellales</taxon>
        <taxon>Peptoniphilaceae</taxon>
        <taxon>Peptoniphilus</taxon>
    </lineage>
</organism>
<reference evidence="3" key="1">
    <citation type="submission" date="2017-04" db="EMBL/GenBank/DDBJ databases">
        <authorList>
            <person name="Varghese N."/>
            <person name="Submissions S."/>
        </authorList>
    </citation>
    <scope>NUCLEOTIDE SEQUENCE [LARGE SCALE GENOMIC DNA]</scope>
    <source>
        <strain evidence="3">DSM 20463</strain>
    </source>
</reference>
<keyword evidence="1" id="KW-0472">Membrane</keyword>
<dbReference type="AlphaFoldDB" id="A0A1W1V4B1"/>
<accession>A0A1W1V4B1</accession>
<proteinExistence type="predicted"/>